<dbReference type="SUPFAM" id="SSF55729">
    <property type="entry name" value="Acyl-CoA N-acyltransferases (Nat)"/>
    <property type="match status" value="1"/>
</dbReference>
<accession>A0ABP0ESS1</accession>
<proteinExistence type="predicted"/>
<protein>
    <submittedName>
        <fullName evidence="2">GNAT family (ElaA)</fullName>
    </submittedName>
</protein>
<evidence type="ECO:0000313" key="3">
    <source>
        <dbReference type="Proteomes" id="UP001314241"/>
    </source>
</evidence>
<keyword evidence="3" id="KW-1185">Reference proteome</keyword>
<dbReference type="EMBL" id="CAWVOH010000002">
    <property type="protein sequence ID" value="CAK8054447.1"/>
    <property type="molecule type" value="Genomic_DNA"/>
</dbReference>
<dbReference type="InterPro" id="IPR016181">
    <property type="entry name" value="Acyl_CoA_acyltransferase"/>
</dbReference>
<evidence type="ECO:0000313" key="2">
    <source>
        <dbReference type="EMBL" id="CAK8054447.1"/>
    </source>
</evidence>
<organism evidence="2 3">
    <name type="scientific">Eupransor demetentiae</name>
    <dbReference type="NCBI Taxonomy" id="3109584"/>
    <lineage>
        <taxon>Bacteria</taxon>
        <taxon>Bacillati</taxon>
        <taxon>Bacillota</taxon>
        <taxon>Bacilli</taxon>
        <taxon>Lactobacillales</taxon>
        <taxon>Lactobacillaceae</taxon>
        <taxon>Eupransor</taxon>
    </lineage>
</organism>
<name>A0ABP0ESS1_9LACO</name>
<dbReference type="PROSITE" id="PS51186">
    <property type="entry name" value="GNAT"/>
    <property type="match status" value="1"/>
</dbReference>
<reference evidence="2 3" key="1">
    <citation type="submission" date="2024-01" db="EMBL/GenBank/DDBJ databases">
        <authorList>
            <person name="Botero Cardona J."/>
        </authorList>
    </citation>
    <scope>NUCLEOTIDE SEQUENCE [LARGE SCALE GENOMIC DNA]</scope>
    <source>
        <strain evidence="2 3">LMG 33000</strain>
    </source>
</reference>
<dbReference type="Proteomes" id="UP001314241">
    <property type="component" value="Unassembled WGS sequence"/>
</dbReference>
<dbReference type="Gene3D" id="3.40.630.30">
    <property type="match status" value="1"/>
</dbReference>
<feature type="domain" description="N-acetyltransferase" evidence="1">
    <location>
        <begin position="1"/>
        <end position="138"/>
    </location>
</feature>
<gene>
    <name evidence="2" type="ORF">R54876_GBNLAHCA_01016</name>
</gene>
<dbReference type="Pfam" id="PF13673">
    <property type="entry name" value="Acetyltransf_10"/>
    <property type="match status" value="1"/>
</dbReference>
<evidence type="ECO:0000259" key="1">
    <source>
        <dbReference type="PROSITE" id="PS51186"/>
    </source>
</evidence>
<comment type="caution">
    <text evidence="2">The sequence shown here is derived from an EMBL/GenBank/DDBJ whole genome shotgun (WGS) entry which is preliminary data.</text>
</comment>
<sequence length="138" mass="15876">MQDLTAEEFYHVLKLRIDTFVVEQHRIYHELDANDPKAIHVFFQDDENQEAQAYARIFEQGDHVTFGRVVTSKAVRGQGMGGKLLEQILAVCEKNWPGKEIKIEAQSQVVGYYEKYGFSTVGEQFILEGTPHIEMVKK</sequence>
<dbReference type="InterPro" id="IPR000182">
    <property type="entry name" value="GNAT_dom"/>
</dbReference>